<organism evidence="2 3">
    <name type="scientific">Trichoderma asperellum (strain ATCC 204424 / CBS 433.97 / NBRC 101777)</name>
    <dbReference type="NCBI Taxonomy" id="1042311"/>
    <lineage>
        <taxon>Eukaryota</taxon>
        <taxon>Fungi</taxon>
        <taxon>Dikarya</taxon>
        <taxon>Ascomycota</taxon>
        <taxon>Pezizomycotina</taxon>
        <taxon>Sordariomycetes</taxon>
        <taxon>Hypocreomycetidae</taxon>
        <taxon>Hypocreales</taxon>
        <taxon>Hypocreaceae</taxon>
        <taxon>Trichoderma</taxon>
    </lineage>
</organism>
<evidence type="ECO:0000313" key="2">
    <source>
        <dbReference type="EMBL" id="PTB41199.1"/>
    </source>
</evidence>
<name>A0A2T3Z8Q7_TRIA4</name>
<evidence type="ECO:0000256" key="1">
    <source>
        <dbReference type="ARBA" id="ARBA00008383"/>
    </source>
</evidence>
<dbReference type="Pfam" id="PF02515">
    <property type="entry name" value="CoA_transf_3"/>
    <property type="match status" value="1"/>
</dbReference>
<reference evidence="2 3" key="1">
    <citation type="submission" date="2016-07" db="EMBL/GenBank/DDBJ databases">
        <title>Multiple horizontal gene transfer events from other fungi enriched the ability of initially mycotrophic Trichoderma (Ascomycota) to feed on dead plant biomass.</title>
        <authorList>
            <consortium name="DOE Joint Genome Institute"/>
            <person name="Aerts A."/>
            <person name="Atanasova L."/>
            <person name="Chenthamara K."/>
            <person name="Zhang J."/>
            <person name="Grujic M."/>
            <person name="Henrissat B."/>
            <person name="Kuo A."/>
            <person name="Salamov A."/>
            <person name="Lipzen A."/>
            <person name="Labutti K."/>
            <person name="Barry K."/>
            <person name="Miao Y."/>
            <person name="Rahimi M.J."/>
            <person name="Shen Q."/>
            <person name="Grigoriev I.V."/>
            <person name="Kubicek C.P."/>
            <person name="Druzhinina I.S."/>
        </authorList>
    </citation>
    <scope>NUCLEOTIDE SEQUENCE [LARGE SCALE GENOMIC DNA]</scope>
    <source>
        <strain evidence="2 3">CBS 433.97</strain>
    </source>
</reference>
<comment type="similarity">
    <text evidence="1">Belongs to the CoA-transferase III family.</text>
</comment>
<dbReference type="InterPro" id="IPR023606">
    <property type="entry name" value="CoA-Trfase_III_dom_1_sf"/>
</dbReference>
<accession>A0A2T3Z8Q7</accession>
<dbReference type="OrthoDB" id="2308815at2759"/>
<dbReference type="InterPro" id="IPR052985">
    <property type="entry name" value="CoA-trans_III_biosynth/detox"/>
</dbReference>
<proteinExistence type="inferred from homology"/>
<sequence>MASSNSPNHLGDISDKPYSVVRESADVLKHGILNHPITVPHLISGLDKYADSVSFEGSDNPSLPVNWRFAESIAALKGLESIYVNAILDKVYGIAPQKVLINTDHALLFIMSLMLWSIDPEGRNVTFADTRTDPSAKALYHSLFKDYDVHRSLDGPYRCCTSNMYKTKDGKFYHIHGSMNPDRILDMLNLPREPPTEDTFEKLVPIFSEIIGKMDSHELDKLSNDVWKQAGSICHPIEEYRATEHGKANAHVGLWETWKSNENQPPCWWSDNGKKPSDPSRPLSGLKVLDATRIIAAPIVSRGLAELGASVLRITSPSIPDATLYHPELNWGKWNASLDFTKAEDRQKMKELILECDVFISSYRPGALAKFGFDADDVLEMCKDREKGIIVVRMNSYGWNGPFQERSGWQQISDAFCGVSYEFGRAMGNDEPVTPIFPNTDFCAGISGICAVMDAVVRRGEAGGSYKVNLALDYYTNWLINNVGTYPEDVWKQLWGRYGSPVYRHHDHMLQLLFRIMPLLKERSAYLFDPSYFETRPCPNLGVSLRTVKPVLQFVDGVVKPGFTIGTRGNAVDKAQWPADLKTQVIV</sequence>
<dbReference type="PANTHER" id="PTHR48229:SF2">
    <property type="entry name" value="CAIB_BAIF FAMILY PROTEIN"/>
    <property type="match status" value="1"/>
</dbReference>
<dbReference type="Gene3D" id="3.40.50.10540">
    <property type="entry name" value="Crotonobetainyl-coa:carnitine coa-transferase, domain 1"/>
    <property type="match status" value="1"/>
</dbReference>
<dbReference type="AlphaFoldDB" id="A0A2T3Z8Q7"/>
<gene>
    <name evidence="2" type="ORF">M441DRAFT_37696</name>
</gene>
<keyword evidence="3" id="KW-1185">Reference proteome</keyword>
<dbReference type="SUPFAM" id="SSF89796">
    <property type="entry name" value="CoA-transferase family III (CaiB/BaiF)"/>
    <property type="match status" value="2"/>
</dbReference>
<dbReference type="STRING" id="1042311.A0A2T3Z8Q7"/>
<dbReference type="InterPro" id="IPR003673">
    <property type="entry name" value="CoA-Trfase_fam_III"/>
</dbReference>
<protein>
    <recommendedName>
        <fullName evidence="4">CoA-transferase family III</fullName>
    </recommendedName>
</protein>
<evidence type="ECO:0000313" key="3">
    <source>
        <dbReference type="Proteomes" id="UP000240493"/>
    </source>
</evidence>
<dbReference type="Proteomes" id="UP000240493">
    <property type="component" value="Unassembled WGS sequence"/>
</dbReference>
<evidence type="ECO:0008006" key="4">
    <source>
        <dbReference type="Google" id="ProtNLM"/>
    </source>
</evidence>
<dbReference type="EMBL" id="KZ679262">
    <property type="protein sequence ID" value="PTB41199.1"/>
    <property type="molecule type" value="Genomic_DNA"/>
</dbReference>
<dbReference type="PANTHER" id="PTHR48229">
    <property type="entry name" value="CAIB/BAIF FAMILY ENZYME (AFU_ORTHOLOGUE AFUA_1G05360)-RELATED"/>
    <property type="match status" value="1"/>
</dbReference>
<dbReference type="GO" id="GO:0003824">
    <property type="term" value="F:catalytic activity"/>
    <property type="evidence" value="ECO:0007669"/>
    <property type="project" value="InterPro"/>
</dbReference>